<evidence type="ECO:0000313" key="3">
    <source>
        <dbReference type="EMBL" id="MFD1881155.1"/>
    </source>
</evidence>
<evidence type="ECO:0000259" key="2">
    <source>
        <dbReference type="Pfam" id="PF22029"/>
    </source>
</evidence>
<accession>A0ABW4R4S1</accession>
<dbReference type="RefSeq" id="WP_379140766.1">
    <property type="nucleotide sequence ID" value="NZ_JBHUEN010000015.1"/>
</dbReference>
<dbReference type="InterPro" id="IPR053866">
    <property type="entry name" value="PhyR_sigma2"/>
</dbReference>
<evidence type="ECO:0000256" key="1">
    <source>
        <dbReference type="SAM" id="MobiDB-lite"/>
    </source>
</evidence>
<reference evidence="4" key="1">
    <citation type="journal article" date="2019" name="Int. J. Syst. Evol. Microbiol.">
        <title>The Global Catalogue of Microorganisms (GCM) 10K type strain sequencing project: providing services to taxonomists for standard genome sequencing and annotation.</title>
        <authorList>
            <consortium name="The Broad Institute Genomics Platform"/>
            <consortium name="The Broad Institute Genome Sequencing Center for Infectious Disease"/>
            <person name="Wu L."/>
            <person name="Ma J."/>
        </authorList>
    </citation>
    <scope>NUCLEOTIDE SEQUENCE [LARGE SCALE GENOMIC DNA]</scope>
    <source>
        <strain evidence="4">CCUG 56029</strain>
    </source>
</reference>
<feature type="region of interest" description="Disordered" evidence="1">
    <location>
        <begin position="140"/>
        <end position="200"/>
    </location>
</feature>
<dbReference type="Pfam" id="PF22029">
    <property type="entry name" value="PhyR_sigma2"/>
    <property type="match status" value="1"/>
</dbReference>
<feature type="compositionally biased region" description="Basic residues" evidence="1">
    <location>
        <begin position="188"/>
        <end position="200"/>
    </location>
</feature>
<protein>
    <recommendedName>
        <fullName evidence="2">PhyR sigma2 domain-containing protein</fullName>
    </recommendedName>
</protein>
<organism evidence="3 4">
    <name type="scientific">Paracoccus pacificus</name>
    <dbReference type="NCBI Taxonomy" id="1463598"/>
    <lineage>
        <taxon>Bacteria</taxon>
        <taxon>Pseudomonadati</taxon>
        <taxon>Pseudomonadota</taxon>
        <taxon>Alphaproteobacteria</taxon>
        <taxon>Rhodobacterales</taxon>
        <taxon>Paracoccaceae</taxon>
        <taxon>Paracoccus</taxon>
    </lineage>
</organism>
<evidence type="ECO:0000313" key="4">
    <source>
        <dbReference type="Proteomes" id="UP001597213"/>
    </source>
</evidence>
<sequence>MIIARHLHSLRTYAHLICMDRERGDALLEHTLHRAILLSWQKQPNSDVLVWMLRLMHQSHRAGTPPCARKGQSAVLLAESDPARFALFCLGSRERESIVLVDILGQSYKNSAIIQRLSQSGVWHARSRGRETLRRIILNLPSGGVSDGSKPAGTETREWWPPRFRRYPSSEPDHPRPRYPAGPAGHHPAGRRPRKRPSDP</sequence>
<proteinExistence type="predicted"/>
<feature type="domain" description="PhyR sigma2" evidence="2">
    <location>
        <begin position="3"/>
        <end position="57"/>
    </location>
</feature>
<dbReference type="EMBL" id="JBHUEN010000015">
    <property type="protein sequence ID" value="MFD1881155.1"/>
    <property type="molecule type" value="Genomic_DNA"/>
</dbReference>
<dbReference type="Gene3D" id="1.20.140.160">
    <property type="match status" value="1"/>
</dbReference>
<gene>
    <name evidence="3" type="ORF">ACFSCT_05425</name>
</gene>
<name>A0ABW4R4S1_9RHOB</name>
<dbReference type="Proteomes" id="UP001597213">
    <property type="component" value="Unassembled WGS sequence"/>
</dbReference>
<keyword evidence="4" id="KW-1185">Reference proteome</keyword>
<comment type="caution">
    <text evidence="3">The sequence shown here is derived from an EMBL/GenBank/DDBJ whole genome shotgun (WGS) entry which is preliminary data.</text>
</comment>